<keyword evidence="1" id="KW-0808">Transferase</keyword>
<keyword evidence="1" id="KW-0548">Nucleotidyltransferase</keyword>
<dbReference type="GO" id="GO:0008781">
    <property type="term" value="F:N-acylneuraminate cytidylyltransferase activity"/>
    <property type="evidence" value="ECO:0007669"/>
    <property type="project" value="TreeGrafter"/>
</dbReference>
<accession>A0A557P4Y9</accession>
<organism evidence="1 2">
    <name type="scientific">Vibrio algivorus</name>
    <dbReference type="NCBI Taxonomy" id="1667024"/>
    <lineage>
        <taxon>Bacteria</taxon>
        <taxon>Pseudomonadati</taxon>
        <taxon>Pseudomonadota</taxon>
        <taxon>Gammaproteobacteria</taxon>
        <taxon>Vibrionales</taxon>
        <taxon>Vibrionaceae</taxon>
        <taxon>Vibrio</taxon>
    </lineage>
</organism>
<dbReference type="Proteomes" id="UP000319828">
    <property type="component" value="Unassembled WGS sequence"/>
</dbReference>
<dbReference type="OrthoDB" id="9805604at2"/>
<dbReference type="Pfam" id="PF02348">
    <property type="entry name" value="CTP_transf_3"/>
    <property type="match status" value="1"/>
</dbReference>
<dbReference type="PANTHER" id="PTHR21485:SF6">
    <property type="entry name" value="N-ACYLNEURAMINATE CYTIDYLYLTRANSFERASE-RELATED"/>
    <property type="match status" value="1"/>
</dbReference>
<dbReference type="Gene3D" id="3.90.550.10">
    <property type="entry name" value="Spore Coat Polysaccharide Biosynthesis Protein SpsA, Chain A"/>
    <property type="match status" value="1"/>
</dbReference>
<comment type="caution">
    <text evidence="1">The sequence shown here is derived from an EMBL/GenBank/DDBJ whole genome shotgun (WGS) entry which is preliminary data.</text>
</comment>
<dbReference type="RefSeq" id="WP_144388491.1">
    <property type="nucleotide sequence ID" value="NZ_CANNCB010000011.1"/>
</dbReference>
<reference evidence="1 2" key="1">
    <citation type="submission" date="2019-07" db="EMBL/GenBank/DDBJ databases">
        <title>The draft genome sequence of Vibrio algivorus M1486.</title>
        <authorList>
            <person name="Meng X."/>
        </authorList>
    </citation>
    <scope>NUCLEOTIDE SEQUENCE [LARGE SCALE GENOMIC DNA]</scope>
    <source>
        <strain evidence="1 2">M1486</strain>
    </source>
</reference>
<dbReference type="CDD" id="cd02513">
    <property type="entry name" value="CMP-NeuAc_Synthase"/>
    <property type="match status" value="1"/>
</dbReference>
<dbReference type="SUPFAM" id="SSF53448">
    <property type="entry name" value="Nucleotide-diphospho-sugar transferases"/>
    <property type="match status" value="1"/>
</dbReference>
<dbReference type="AlphaFoldDB" id="A0A557P4Y9"/>
<dbReference type="InterPro" id="IPR050793">
    <property type="entry name" value="CMP-NeuNAc_synthase"/>
</dbReference>
<sequence length="185" mass="20918">MIADKKLIAIIPARGGSQRLPRKNVLPLQGKPLIGWTIEAAWQSKYVDRVLVSTDDIEIATISKQFGAEVPELRPHRLASDSASTHDVIEHVLNSFCHDEYAFILLQPTSPLRCSIDIDFAWELFTQKQVDGVISVCPCEHSPLWSNHLSTDLSLDGFIRSDNNKRSQDLDEYHRLNGAIYTRDH</sequence>
<dbReference type="EMBL" id="VMKJ01000023">
    <property type="protein sequence ID" value="TVO35735.1"/>
    <property type="molecule type" value="Genomic_DNA"/>
</dbReference>
<dbReference type="InterPro" id="IPR003329">
    <property type="entry name" value="Cytidylyl_trans"/>
</dbReference>
<evidence type="ECO:0000313" key="2">
    <source>
        <dbReference type="Proteomes" id="UP000319828"/>
    </source>
</evidence>
<proteinExistence type="predicted"/>
<evidence type="ECO:0000313" key="1">
    <source>
        <dbReference type="EMBL" id="TVO35735.1"/>
    </source>
</evidence>
<gene>
    <name evidence="1" type="ORF">FOF44_11655</name>
</gene>
<name>A0A557P4Y9_9VIBR</name>
<dbReference type="PANTHER" id="PTHR21485">
    <property type="entry name" value="HAD SUPERFAMILY MEMBERS CMAS AND KDSC"/>
    <property type="match status" value="1"/>
</dbReference>
<dbReference type="InterPro" id="IPR029044">
    <property type="entry name" value="Nucleotide-diphossugar_trans"/>
</dbReference>
<protein>
    <submittedName>
        <fullName evidence="1">Acylneuraminate cytidylyltransferase family protein</fullName>
    </submittedName>
</protein>